<dbReference type="EMBL" id="BARS01030511">
    <property type="protein sequence ID" value="GAG22676.1"/>
    <property type="molecule type" value="Genomic_DNA"/>
</dbReference>
<feature type="non-terminal residue" evidence="1">
    <location>
        <position position="1"/>
    </location>
</feature>
<protein>
    <recommendedName>
        <fullName evidence="2">Dinitrogenase iron-molybdenum cofactor biosynthesis domain-containing protein</fullName>
    </recommendedName>
</protein>
<proteinExistence type="predicted"/>
<name>X0XCK4_9ZZZZ</name>
<evidence type="ECO:0000313" key="1">
    <source>
        <dbReference type="EMBL" id="GAG22676.1"/>
    </source>
</evidence>
<accession>X0XCK4</accession>
<sequence>TGVSGTVREAVANYKEGKYKAVSQPDAASHSGMGRN</sequence>
<evidence type="ECO:0008006" key="2">
    <source>
        <dbReference type="Google" id="ProtNLM"/>
    </source>
</evidence>
<organism evidence="1">
    <name type="scientific">marine sediment metagenome</name>
    <dbReference type="NCBI Taxonomy" id="412755"/>
    <lineage>
        <taxon>unclassified sequences</taxon>
        <taxon>metagenomes</taxon>
        <taxon>ecological metagenomes</taxon>
    </lineage>
</organism>
<reference evidence="1" key="1">
    <citation type="journal article" date="2014" name="Front. Microbiol.">
        <title>High frequency of phylogenetically diverse reductive dehalogenase-homologous genes in deep subseafloor sedimentary metagenomes.</title>
        <authorList>
            <person name="Kawai M."/>
            <person name="Futagami T."/>
            <person name="Toyoda A."/>
            <person name="Takaki Y."/>
            <person name="Nishi S."/>
            <person name="Hori S."/>
            <person name="Arai W."/>
            <person name="Tsubouchi T."/>
            <person name="Morono Y."/>
            <person name="Uchiyama I."/>
            <person name="Ito T."/>
            <person name="Fujiyama A."/>
            <person name="Inagaki F."/>
            <person name="Takami H."/>
        </authorList>
    </citation>
    <scope>NUCLEOTIDE SEQUENCE</scope>
    <source>
        <strain evidence="1">Expedition CK06-06</strain>
    </source>
</reference>
<dbReference type="AlphaFoldDB" id="X0XCK4"/>
<comment type="caution">
    <text evidence="1">The sequence shown here is derived from an EMBL/GenBank/DDBJ whole genome shotgun (WGS) entry which is preliminary data.</text>
</comment>
<gene>
    <name evidence="1" type="ORF">S01H1_47588</name>
</gene>